<dbReference type="InterPro" id="IPR035401">
    <property type="entry name" value="Urocanase_C"/>
</dbReference>
<dbReference type="FunFam" id="3.40.50.10730:FF:000001">
    <property type="entry name" value="Urocanate hydratase"/>
    <property type="match status" value="1"/>
</dbReference>
<evidence type="ECO:0000256" key="3">
    <source>
        <dbReference type="ARBA" id="ARBA00022808"/>
    </source>
</evidence>
<dbReference type="Pfam" id="PF01175">
    <property type="entry name" value="Urocanase"/>
    <property type="match status" value="1"/>
</dbReference>
<dbReference type="PROSITE" id="PS01233">
    <property type="entry name" value="UROCANASE"/>
    <property type="match status" value="1"/>
</dbReference>
<comment type="similarity">
    <text evidence="2 7">Belongs to the urocanase family.</text>
</comment>
<keyword evidence="3 7" id="KW-0369">Histidine metabolism</keyword>
<evidence type="ECO:0000256" key="7">
    <source>
        <dbReference type="HAMAP-Rule" id="MF_00577"/>
    </source>
</evidence>
<dbReference type="InterPro" id="IPR035085">
    <property type="entry name" value="Urocanase_Rossmann-like"/>
</dbReference>
<feature type="binding site" evidence="7">
    <location>
        <position position="511"/>
    </location>
    <ligand>
        <name>NAD(+)</name>
        <dbReference type="ChEBI" id="CHEBI:57540"/>
    </ligand>
</feature>
<dbReference type="InterPro" id="IPR023636">
    <property type="entry name" value="Urocanase_CS"/>
</dbReference>
<comment type="subcellular location">
    <subcellularLocation>
        <location evidence="7">Cytoplasm</location>
    </subcellularLocation>
</comment>
<dbReference type="NCBIfam" id="TIGR01228">
    <property type="entry name" value="hutU"/>
    <property type="match status" value="1"/>
</dbReference>
<dbReference type="Pfam" id="PF17392">
    <property type="entry name" value="Urocanase_C"/>
    <property type="match status" value="1"/>
</dbReference>
<dbReference type="Gene3D" id="3.40.50.10730">
    <property type="entry name" value="Urocanase like domains"/>
    <property type="match status" value="1"/>
</dbReference>
<evidence type="ECO:0000259" key="9">
    <source>
        <dbReference type="Pfam" id="PF01175"/>
    </source>
</evidence>
<dbReference type="HAMAP" id="MF_00577">
    <property type="entry name" value="HutU"/>
    <property type="match status" value="1"/>
</dbReference>
<comment type="caution">
    <text evidence="12">The sequence shown here is derived from an EMBL/GenBank/DDBJ whole genome shotgun (WGS) entry which is preliminary data.</text>
</comment>
<feature type="binding site" evidence="7">
    <location>
        <position position="213"/>
    </location>
    <ligand>
        <name>NAD(+)</name>
        <dbReference type="ChEBI" id="CHEBI:57540"/>
    </ligand>
</feature>
<feature type="binding site" evidence="7">
    <location>
        <begin position="275"/>
        <end position="279"/>
    </location>
    <ligand>
        <name>NAD(+)</name>
        <dbReference type="ChEBI" id="CHEBI:57540"/>
    </ligand>
</feature>
<feature type="binding site" evidence="7">
    <location>
        <begin position="188"/>
        <end position="190"/>
    </location>
    <ligand>
        <name>NAD(+)</name>
        <dbReference type="ChEBI" id="CHEBI:57540"/>
    </ligand>
</feature>
<evidence type="ECO:0000259" key="11">
    <source>
        <dbReference type="Pfam" id="PF17392"/>
    </source>
</evidence>
<dbReference type="Proteomes" id="UP000292704">
    <property type="component" value="Unassembled WGS sequence"/>
</dbReference>
<keyword evidence="5 7" id="KW-0456">Lyase</keyword>
<comment type="function">
    <text evidence="7">Catalyzes the conversion of urocanate to 4-imidazolone-5-propionate.</text>
</comment>
<dbReference type="EC" id="4.2.1.49" evidence="7"/>
<evidence type="ECO:0000256" key="1">
    <source>
        <dbReference type="ARBA" id="ARBA00004794"/>
    </source>
</evidence>
<dbReference type="EMBL" id="SHMR01000011">
    <property type="protein sequence ID" value="RZH66292.1"/>
    <property type="molecule type" value="Genomic_DNA"/>
</dbReference>
<feature type="binding site" evidence="7">
    <location>
        <begin position="62"/>
        <end position="63"/>
    </location>
    <ligand>
        <name>NAD(+)</name>
        <dbReference type="ChEBI" id="CHEBI:57540"/>
    </ligand>
</feature>
<evidence type="ECO:0000313" key="12">
    <source>
        <dbReference type="EMBL" id="RZH66292.1"/>
    </source>
</evidence>
<evidence type="ECO:0000256" key="6">
    <source>
        <dbReference type="ARBA" id="ARBA00047623"/>
    </source>
</evidence>
<gene>
    <name evidence="7 12" type="primary">hutU</name>
    <name evidence="12" type="ORF">ELS17_18195</name>
</gene>
<evidence type="ECO:0000259" key="10">
    <source>
        <dbReference type="Pfam" id="PF17391"/>
    </source>
</evidence>
<feature type="domain" description="Urocanase N-terminal" evidence="10">
    <location>
        <begin position="24"/>
        <end position="146"/>
    </location>
</feature>
<dbReference type="SUPFAM" id="SSF111326">
    <property type="entry name" value="Urocanase"/>
    <property type="match status" value="1"/>
</dbReference>
<dbReference type="NCBIfam" id="NF003820">
    <property type="entry name" value="PRK05414.1"/>
    <property type="match status" value="1"/>
</dbReference>
<dbReference type="InterPro" id="IPR055351">
    <property type="entry name" value="Urocanase"/>
</dbReference>
<dbReference type="Gene3D" id="3.40.1770.10">
    <property type="entry name" value="Urocanase superfamily"/>
    <property type="match status" value="1"/>
</dbReference>
<evidence type="ECO:0000256" key="4">
    <source>
        <dbReference type="ARBA" id="ARBA00023027"/>
    </source>
</evidence>
<dbReference type="PANTHER" id="PTHR12216:SF4">
    <property type="entry name" value="UROCANATE HYDRATASE"/>
    <property type="match status" value="1"/>
</dbReference>
<feature type="domain" description="Urocanase Rossmann-like" evidence="9">
    <location>
        <begin position="150"/>
        <end position="361"/>
    </location>
</feature>
<evidence type="ECO:0000313" key="13">
    <source>
        <dbReference type="Proteomes" id="UP000292704"/>
    </source>
</evidence>
<keyword evidence="4 7" id="KW-0520">NAD</keyword>
<feature type="binding site" evidence="7">
    <location>
        <begin position="254"/>
        <end position="255"/>
    </location>
    <ligand>
        <name>NAD(+)</name>
        <dbReference type="ChEBI" id="CHEBI:57540"/>
    </ligand>
</feature>
<feature type="binding site" evidence="7">
    <location>
        <position position="140"/>
    </location>
    <ligand>
        <name>NAD(+)</name>
        <dbReference type="ChEBI" id="CHEBI:57540"/>
    </ligand>
</feature>
<dbReference type="PIRSF" id="PIRSF001423">
    <property type="entry name" value="Urocanate_hydrat"/>
    <property type="match status" value="1"/>
</dbReference>
<dbReference type="STRING" id="222984.GCA_000731985_02821"/>
<feature type="binding site" evidence="7">
    <location>
        <position position="334"/>
    </location>
    <ligand>
        <name>NAD(+)</name>
        <dbReference type="ChEBI" id="CHEBI:57540"/>
    </ligand>
</feature>
<dbReference type="PANTHER" id="PTHR12216">
    <property type="entry name" value="UROCANATE HYDRATASE"/>
    <property type="match status" value="1"/>
</dbReference>
<dbReference type="OrthoDB" id="173478at2157"/>
<sequence length="576" mass="63335">MTRDDTGHEIGEPSSDWREYQGSPTGTDIECEGWRQEAALRMLNNNLDPEVAEEPEDLVVYGGTGRAARSWDAYDAILDELRGLDDDETLLVQSGKPVGRFRTHERAPRVLIANSNLVGNWDDWEHFHELESKGLIMYGQMTAGSWAYIGTQGIIQGTFETLAEVARQHFPDREGLRGTITATAGLGGMGGAQPLAVTMNHGVCIAAEVDERRIDRRLETDYCMEKTDDIDEAIELAREAAAAGEPRSIALHMNAAEMFDEFLEREFVPEIVTDQTSAHDELEGYYPSGYTVAEADALRESDPERYVAESLDTMERHVEGILAMQDRGAVAFEYGNNIRGQVETHRGLDTAFDFPGFVPAYVRPLFCRGKGPFRWVALSGDEADIHRTDEAVKELFPDKAQLHRWIDLAQEQVSFQGLPSRVCWLGYQADDGLTERARFALHINDLVAEGEISAPVVVTRDHLDAGSVASPNRETEAMRDGSDAVADWPVLNALLNCAAGADIVSVHDGGGVGIGNSLHTNNHVVLDGSDLAARKARRVFTTDPGMGVIRHADAGYDEALEEAAASDVHVPMREDE</sequence>
<dbReference type="InterPro" id="IPR023637">
    <property type="entry name" value="Urocanase-like"/>
</dbReference>
<dbReference type="InterPro" id="IPR035400">
    <property type="entry name" value="Urocanase_N"/>
</dbReference>
<organism evidence="12 13">
    <name type="scientific">Natrinema altunense</name>
    <dbReference type="NCBI Taxonomy" id="222984"/>
    <lineage>
        <taxon>Archaea</taxon>
        <taxon>Methanobacteriati</taxon>
        <taxon>Methanobacteriota</taxon>
        <taxon>Stenosarchaea group</taxon>
        <taxon>Halobacteria</taxon>
        <taxon>Halobacteriales</taxon>
        <taxon>Natrialbaceae</taxon>
        <taxon>Natrinema</taxon>
    </lineage>
</organism>
<evidence type="ECO:0000256" key="8">
    <source>
        <dbReference type="SAM" id="MobiDB-lite"/>
    </source>
</evidence>
<name>A0A482XUF6_9EURY</name>
<evidence type="ECO:0000256" key="5">
    <source>
        <dbReference type="ARBA" id="ARBA00023239"/>
    </source>
</evidence>
<dbReference type="GO" id="GO:0019557">
    <property type="term" value="P:L-histidine catabolic process to glutamate and formate"/>
    <property type="evidence" value="ECO:0007669"/>
    <property type="project" value="UniProtKB-UniPathway"/>
</dbReference>
<proteinExistence type="inferred from homology"/>
<dbReference type="RefSeq" id="WP_130171823.1">
    <property type="nucleotide sequence ID" value="NZ_SHMR01000011.1"/>
</dbReference>
<comment type="catalytic activity">
    <reaction evidence="6 7">
        <text>4-imidazolone-5-propanoate = trans-urocanate + H2O</text>
        <dbReference type="Rhea" id="RHEA:13101"/>
        <dbReference type="ChEBI" id="CHEBI:15377"/>
        <dbReference type="ChEBI" id="CHEBI:17771"/>
        <dbReference type="ChEBI" id="CHEBI:77893"/>
        <dbReference type="EC" id="4.2.1.49"/>
    </reaction>
</comment>
<dbReference type="Pfam" id="PF17391">
    <property type="entry name" value="Urocanase_N"/>
    <property type="match status" value="1"/>
</dbReference>
<protein>
    <recommendedName>
        <fullName evidence="7">Probable urocanate hydratase</fullName>
        <shortName evidence="7">Urocanase</shortName>
        <ecNumber evidence="7">4.2.1.49</ecNumber>
    </recommendedName>
    <alternativeName>
        <fullName evidence="7">Imidazolonepropionate hydrolase</fullName>
    </alternativeName>
</protein>
<accession>A0A482XUF6</accession>
<dbReference type="GO" id="GO:0005737">
    <property type="term" value="C:cytoplasm"/>
    <property type="evidence" value="ECO:0007669"/>
    <property type="project" value="UniProtKB-SubCell"/>
</dbReference>
<dbReference type="InterPro" id="IPR036190">
    <property type="entry name" value="Urocanase_sf"/>
</dbReference>
<comment type="cofactor">
    <cofactor evidence="7">
        <name>NAD(+)</name>
        <dbReference type="ChEBI" id="CHEBI:57540"/>
    </cofactor>
    <text evidence="7">Binds 1 NAD(+) per subunit.</text>
</comment>
<dbReference type="GO" id="GO:0016153">
    <property type="term" value="F:urocanate hydratase activity"/>
    <property type="evidence" value="ECO:0007669"/>
    <property type="project" value="UniProtKB-UniRule"/>
</dbReference>
<feature type="compositionally biased region" description="Basic and acidic residues" evidence="8">
    <location>
        <begin position="1"/>
        <end position="19"/>
    </location>
</feature>
<comment type="pathway">
    <text evidence="1 7">Amino-acid degradation; L-histidine degradation into L-glutamate; N-formimidoyl-L-glutamate from L-histidine: step 2/3.</text>
</comment>
<feature type="active site" evidence="7">
    <location>
        <position position="423"/>
    </location>
</feature>
<reference evidence="12 13" key="1">
    <citation type="submission" date="2019-02" db="EMBL/GenBank/DDBJ databases">
        <title>Genome analysis provides insights into bioremediation potentialities and Haloocin production by Natrinema altunense strain 4.1R isolated from Chott Douz in Tunisian desert.</title>
        <authorList>
            <person name="Najjari A."/>
            <person name="Youssef N."/>
            <person name="Ben Dhia O."/>
            <person name="Ferjani R."/>
            <person name="El Hidri D."/>
            <person name="Ouzari H.I."/>
            <person name="Cherif A."/>
        </authorList>
    </citation>
    <scope>NUCLEOTIDE SEQUENCE [LARGE SCALE GENOMIC DNA]</scope>
    <source>
        <strain evidence="12 13">4.1R</strain>
    </source>
</reference>
<dbReference type="InterPro" id="IPR038364">
    <property type="entry name" value="Urocanase_central_sf"/>
</dbReference>
<dbReference type="AlphaFoldDB" id="A0A482XUF6"/>
<dbReference type="GO" id="GO:0019556">
    <property type="term" value="P:L-histidine catabolic process to glutamate and formamide"/>
    <property type="evidence" value="ECO:0007669"/>
    <property type="project" value="UniProtKB-UniPathway"/>
</dbReference>
<dbReference type="UniPathway" id="UPA00379">
    <property type="reaction ID" value="UER00550"/>
</dbReference>
<comment type="caution">
    <text evidence="7">Lacks conserved residue(s) required for the propagation of feature annotation.</text>
</comment>
<evidence type="ECO:0000256" key="2">
    <source>
        <dbReference type="ARBA" id="ARBA00007578"/>
    </source>
</evidence>
<feature type="binding site" evidence="7">
    <location>
        <position position="208"/>
    </location>
    <ligand>
        <name>NAD(+)</name>
        <dbReference type="ChEBI" id="CHEBI:57540"/>
    </ligand>
</feature>
<feature type="domain" description="Urocanase C-terminal" evidence="11">
    <location>
        <begin position="364"/>
        <end position="563"/>
    </location>
</feature>
<feature type="region of interest" description="Disordered" evidence="8">
    <location>
        <begin position="1"/>
        <end position="27"/>
    </location>
</feature>
<keyword evidence="7" id="KW-0963">Cytoplasm</keyword>